<proteinExistence type="predicted"/>
<dbReference type="EMBL" id="QJKC01000018">
    <property type="protein sequence ID" value="PXX42752.1"/>
    <property type="molecule type" value="Genomic_DNA"/>
</dbReference>
<sequence>MRKDQYLSDSDVIEFVVWFSSEITEPKLTHCYEKSNGSIVKFNSLIDALKQYEWPFRFTGPGNKEFKGKGYKESEQALSYLANNLRLALDAGNDNEACEWACRIMKWGGVTNGNASWLRDHVNGLATEILTVKSALNAGEEGVQALQSVRRFNSGMTKVYSLLVPGFIIYDSRVAAALAWFVNEWCEKTDRKIVPTLLAFPCMPAKEGENPRIRKSRNPSNGTREFPQLNNQARVHAQWNIRASWLLDACLNHSNSIQFNNLRELEAALFMWGYNLNSHEKTEVDRTSDVELDELAVSEVIARQPDWLQDKTLSKKKPFQWIFDVERDALIIDRGLKDRDIFTTTHIFILLHQLYDEFGHEWFPLANNVQTLEDGSEQPGLGKALYSIKPNTTYAQASSQLAPILMRYEIFDWKRSSRSNQFRLQITPPSSIADMRMLLAQVAH</sequence>
<dbReference type="OrthoDB" id="1779474at2"/>
<organism evidence="1 2">
    <name type="scientific">Aquitalea magnusonii</name>
    <dbReference type="NCBI Taxonomy" id="332411"/>
    <lineage>
        <taxon>Bacteria</taxon>
        <taxon>Pseudomonadati</taxon>
        <taxon>Pseudomonadota</taxon>
        <taxon>Betaproteobacteria</taxon>
        <taxon>Neisseriales</taxon>
        <taxon>Chromobacteriaceae</taxon>
        <taxon>Aquitalea</taxon>
    </lineage>
</organism>
<evidence type="ECO:0000313" key="1">
    <source>
        <dbReference type="EMBL" id="PXX42752.1"/>
    </source>
</evidence>
<gene>
    <name evidence="1" type="ORF">DFR38_11832</name>
</gene>
<keyword evidence="2" id="KW-1185">Reference proteome</keyword>
<dbReference type="Proteomes" id="UP000248395">
    <property type="component" value="Unassembled WGS sequence"/>
</dbReference>
<dbReference type="RefSeq" id="WP_146216004.1">
    <property type="nucleotide sequence ID" value="NZ_LNQU01000019.1"/>
</dbReference>
<reference evidence="1 2" key="1">
    <citation type="submission" date="2018-05" db="EMBL/GenBank/DDBJ databases">
        <title>Genomic Encyclopedia of Type Strains, Phase IV (KMG-IV): sequencing the most valuable type-strain genomes for metagenomic binning, comparative biology and taxonomic classification.</title>
        <authorList>
            <person name="Goeker M."/>
        </authorList>
    </citation>
    <scope>NUCLEOTIDE SEQUENCE [LARGE SCALE GENOMIC DNA]</scope>
    <source>
        <strain evidence="1 2">DSM 25134</strain>
    </source>
</reference>
<comment type="caution">
    <text evidence="1">The sequence shown here is derived from an EMBL/GenBank/DDBJ whole genome shotgun (WGS) entry which is preliminary data.</text>
</comment>
<evidence type="ECO:0000313" key="2">
    <source>
        <dbReference type="Proteomes" id="UP000248395"/>
    </source>
</evidence>
<dbReference type="AlphaFoldDB" id="A0A318J8H6"/>
<name>A0A318J8H6_9NEIS</name>
<accession>A0A318J8H6</accession>
<protein>
    <submittedName>
        <fullName evidence="1">Uncharacterized protein</fullName>
    </submittedName>
</protein>